<dbReference type="InterPro" id="IPR045632">
    <property type="entry name" value="DUF6314"/>
</dbReference>
<gene>
    <name evidence="2" type="ORF">M6D93_09055</name>
</gene>
<evidence type="ECO:0000259" key="1">
    <source>
        <dbReference type="Pfam" id="PF19834"/>
    </source>
</evidence>
<proteinExistence type="predicted"/>
<dbReference type="EMBL" id="CP097332">
    <property type="protein sequence ID" value="UQX90129.1"/>
    <property type="molecule type" value="Genomic_DNA"/>
</dbReference>
<feature type="domain" description="DUF6314" evidence="1">
    <location>
        <begin position="11"/>
        <end position="137"/>
    </location>
</feature>
<protein>
    <submittedName>
        <fullName evidence="2">DUF6314 family protein</fullName>
    </submittedName>
</protein>
<evidence type="ECO:0000313" key="3">
    <source>
        <dbReference type="Proteomes" id="UP001056336"/>
    </source>
</evidence>
<name>A0ABY4R6E8_9ACTN</name>
<organism evidence="2 3">
    <name type="scientific">Jatrophihabitans telluris</name>
    <dbReference type="NCBI Taxonomy" id="2038343"/>
    <lineage>
        <taxon>Bacteria</taxon>
        <taxon>Bacillati</taxon>
        <taxon>Actinomycetota</taxon>
        <taxon>Actinomycetes</taxon>
        <taxon>Jatrophihabitantales</taxon>
        <taxon>Jatrophihabitantaceae</taxon>
        <taxon>Jatrophihabitans</taxon>
    </lineage>
</organism>
<dbReference type="RefSeq" id="WP_249774025.1">
    <property type="nucleotide sequence ID" value="NZ_CP097332.1"/>
</dbReference>
<keyword evidence="3" id="KW-1185">Reference proteome</keyword>
<dbReference type="Proteomes" id="UP001056336">
    <property type="component" value="Chromosome"/>
</dbReference>
<dbReference type="Pfam" id="PF19834">
    <property type="entry name" value="DUF6314"/>
    <property type="match status" value="1"/>
</dbReference>
<evidence type="ECO:0000313" key="2">
    <source>
        <dbReference type="EMBL" id="UQX90129.1"/>
    </source>
</evidence>
<reference evidence="2" key="1">
    <citation type="journal article" date="2018" name="Int. J. Syst. Evol. Microbiol.">
        <title>Jatrophihabitans telluris sp. nov., isolated from sediment soil of lava forest wetlands and the emended description of the genus Jatrophihabitans.</title>
        <authorList>
            <person name="Lee K.C."/>
            <person name="Suh M.K."/>
            <person name="Eom M.K."/>
            <person name="Kim K.K."/>
            <person name="Kim J.S."/>
            <person name="Kim D.S."/>
            <person name="Ko S.H."/>
            <person name="Shin Y.K."/>
            <person name="Lee J.S."/>
        </authorList>
    </citation>
    <scope>NUCLEOTIDE SEQUENCE</scope>
    <source>
        <strain evidence="2">N237</strain>
    </source>
</reference>
<sequence length="147" mass="17006">MPSSTTDPRRFVGRWRLDRTMLDLATGDRGCAHGDLMIDRRPDGTLSWIESATMTWGLRQAPVSRSLTLAESEAGWCFRFADGRDFHPWQLGRPFEHWCHPDLYRGVLSEPGPDRLHLRWDVHGPAKHHRYRTRLRRARPQAGAPGR</sequence>
<reference evidence="2" key="2">
    <citation type="submission" date="2022-05" db="EMBL/GenBank/DDBJ databases">
        <authorList>
            <person name="Kim J.-S."/>
            <person name="Lee K."/>
            <person name="Suh M."/>
            <person name="Eom M."/>
            <person name="Kim J.-S."/>
            <person name="Kim D.-S."/>
            <person name="Ko S.-H."/>
            <person name="Shin Y."/>
            <person name="Lee J.-S."/>
        </authorList>
    </citation>
    <scope>NUCLEOTIDE SEQUENCE</scope>
    <source>
        <strain evidence="2">N237</strain>
    </source>
</reference>
<accession>A0ABY4R6E8</accession>